<sequence>MSCDSAERRDPPELSSGQPAVSDDDMAAFRAVLGADLPVSAAVDALTRCGGDTERAIKWLLDNASADSDGGDVESGNGPTGDAAPVSAPRSVKAEPGIGGGAAHPQSSPPPVKVEAAREVKVEVKTEPIDVHPDEVKVKVETSGEEEVKVKVEAPGEAEIKAKTEPIEAGGAAVRRVKEEEEADEVDVKEDEEEPPLDSPIKGEVLSPRRVKEDESDCSEGEVEMMDPAPRSKKRPYEEDGVVFIDLTTSHPAPYLNPKPIRAMPPRGAIPTNEWRMVVAPPPAELDECPPDRCEWCFFKKSYATGLSTCRGRKLLDGGEVVHFAFPSYDRIHGGLRVSYRQAAALAEIVRFSTNRSGELGKLSPVWAKCLAPLVNSFTIMVQGKIVFPMMELRLMQEVLLYVSFYVHRSSMCLIAPEYANHPDNPLRGLFKLLRRFGVPDV</sequence>
<organism evidence="5 6">
    <name type="scientific">Digitaria exilis</name>
    <dbReference type="NCBI Taxonomy" id="1010633"/>
    <lineage>
        <taxon>Eukaryota</taxon>
        <taxon>Viridiplantae</taxon>
        <taxon>Streptophyta</taxon>
        <taxon>Embryophyta</taxon>
        <taxon>Tracheophyta</taxon>
        <taxon>Spermatophyta</taxon>
        <taxon>Magnoliopsida</taxon>
        <taxon>Liliopsida</taxon>
        <taxon>Poales</taxon>
        <taxon>Poaceae</taxon>
        <taxon>PACMAD clade</taxon>
        <taxon>Panicoideae</taxon>
        <taxon>Panicodae</taxon>
        <taxon>Paniceae</taxon>
        <taxon>Anthephorinae</taxon>
        <taxon>Digitaria</taxon>
    </lineage>
</organism>
<evidence type="ECO:0000256" key="2">
    <source>
        <dbReference type="ARBA" id="ARBA00022801"/>
    </source>
</evidence>
<evidence type="ECO:0000256" key="3">
    <source>
        <dbReference type="SAM" id="MobiDB-lite"/>
    </source>
</evidence>
<feature type="compositionally biased region" description="Acidic residues" evidence="3">
    <location>
        <begin position="180"/>
        <end position="196"/>
    </location>
</feature>
<gene>
    <name evidence="5" type="ORF">HU200_038610</name>
</gene>
<dbReference type="OrthoDB" id="684385at2759"/>
<feature type="region of interest" description="Disordered" evidence="3">
    <location>
        <begin position="65"/>
        <end position="114"/>
    </location>
</feature>
<reference evidence="5" key="1">
    <citation type="submission" date="2020-07" db="EMBL/GenBank/DDBJ databases">
        <title>Genome sequence and genetic diversity analysis of an under-domesticated orphan crop, white fonio (Digitaria exilis).</title>
        <authorList>
            <person name="Bennetzen J.L."/>
            <person name="Chen S."/>
            <person name="Ma X."/>
            <person name="Wang X."/>
            <person name="Yssel A.E.J."/>
            <person name="Chaluvadi S.R."/>
            <person name="Johnson M."/>
            <person name="Gangashetty P."/>
            <person name="Hamidou F."/>
            <person name="Sanogo M.D."/>
            <person name="Zwaenepoel A."/>
            <person name="Wallace J."/>
            <person name="Van De Peer Y."/>
            <person name="Van Deynze A."/>
        </authorList>
    </citation>
    <scope>NUCLEOTIDE SEQUENCE</scope>
    <source>
        <tissue evidence="5">Leaves</tissue>
    </source>
</reference>
<dbReference type="EMBL" id="JACEFO010001924">
    <property type="protein sequence ID" value="KAF8693229.1"/>
    <property type="molecule type" value="Genomic_DNA"/>
</dbReference>
<proteinExistence type="predicted"/>
<dbReference type="Proteomes" id="UP000636709">
    <property type="component" value="Unassembled WGS sequence"/>
</dbReference>
<dbReference type="GO" id="GO:0008270">
    <property type="term" value="F:zinc ion binding"/>
    <property type="evidence" value="ECO:0007669"/>
    <property type="project" value="InterPro"/>
</dbReference>
<keyword evidence="2" id="KW-0378">Hydrolase</keyword>
<dbReference type="AlphaFoldDB" id="A0A835EJU2"/>
<evidence type="ECO:0000259" key="4">
    <source>
        <dbReference type="Pfam" id="PF08797"/>
    </source>
</evidence>
<evidence type="ECO:0000313" key="6">
    <source>
        <dbReference type="Proteomes" id="UP000636709"/>
    </source>
</evidence>
<feature type="domain" description="HIRAN" evidence="4">
    <location>
        <begin position="303"/>
        <end position="403"/>
    </location>
</feature>
<feature type="compositionally biased region" description="Basic and acidic residues" evidence="3">
    <location>
        <begin position="1"/>
        <end position="12"/>
    </location>
</feature>
<keyword evidence="1" id="KW-0479">Metal-binding</keyword>
<protein>
    <recommendedName>
        <fullName evidence="4">HIRAN domain-containing protein</fullName>
    </recommendedName>
</protein>
<name>A0A835EJU2_9POAL</name>
<feature type="region of interest" description="Disordered" evidence="3">
    <location>
        <begin position="170"/>
        <end position="235"/>
    </location>
</feature>
<keyword evidence="6" id="KW-1185">Reference proteome</keyword>
<dbReference type="GO" id="GO:0016818">
    <property type="term" value="F:hydrolase activity, acting on acid anhydrides, in phosphorus-containing anhydrides"/>
    <property type="evidence" value="ECO:0007669"/>
    <property type="project" value="InterPro"/>
</dbReference>
<dbReference type="GO" id="GO:0003676">
    <property type="term" value="F:nucleic acid binding"/>
    <property type="evidence" value="ECO:0007669"/>
    <property type="project" value="InterPro"/>
</dbReference>
<accession>A0A835EJU2</accession>
<dbReference type="Pfam" id="PF08797">
    <property type="entry name" value="HIRAN"/>
    <property type="match status" value="1"/>
</dbReference>
<comment type="caution">
    <text evidence="5">The sequence shown here is derived from an EMBL/GenBank/DDBJ whole genome shotgun (WGS) entry which is preliminary data.</text>
</comment>
<dbReference type="Gramene" id="Dexi1B01G0014070.1">
    <property type="protein sequence ID" value="Dexi1B01G0014070.1:cds"/>
    <property type="gene ID" value="Dexi1B01G0014070"/>
</dbReference>
<evidence type="ECO:0000256" key="1">
    <source>
        <dbReference type="ARBA" id="ARBA00022723"/>
    </source>
</evidence>
<evidence type="ECO:0000313" key="5">
    <source>
        <dbReference type="EMBL" id="KAF8693229.1"/>
    </source>
</evidence>
<feature type="region of interest" description="Disordered" evidence="3">
    <location>
        <begin position="1"/>
        <end position="22"/>
    </location>
</feature>
<feature type="compositionally biased region" description="Acidic residues" evidence="3">
    <location>
        <begin position="214"/>
        <end position="225"/>
    </location>
</feature>
<dbReference type="InterPro" id="IPR014905">
    <property type="entry name" value="HIRAN"/>
</dbReference>